<evidence type="ECO:0000259" key="2">
    <source>
        <dbReference type="PROSITE" id="PS50125"/>
    </source>
</evidence>
<dbReference type="Gene3D" id="1.25.40.10">
    <property type="entry name" value="Tetratricopeptide repeat domain"/>
    <property type="match status" value="1"/>
</dbReference>
<proteinExistence type="predicted"/>
<feature type="repeat" description="TPR" evidence="1">
    <location>
        <begin position="420"/>
        <end position="453"/>
    </location>
</feature>
<dbReference type="InterPro" id="IPR011990">
    <property type="entry name" value="TPR-like_helical_dom_sf"/>
</dbReference>
<dbReference type="InterPro" id="IPR001054">
    <property type="entry name" value="A/G_cyclase"/>
</dbReference>
<dbReference type="SUPFAM" id="SSF55073">
    <property type="entry name" value="Nucleotide cyclase"/>
    <property type="match status" value="1"/>
</dbReference>
<dbReference type="PROSITE" id="PS50125">
    <property type="entry name" value="GUANYLATE_CYCLASE_2"/>
    <property type="match status" value="1"/>
</dbReference>
<accession>A0A1B2EBK3</accession>
<dbReference type="SMART" id="SM00044">
    <property type="entry name" value="CYCc"/>
    <property type="match status" value="1"/>
</dbReference>
<dbReference type="GO" id="GO:0004016">
    <property type="term" value="F:adenylate cyclase activity"/>
    <property type="evidence" value="ECO:0007669"/>
    <property type="project" value="UniProtKB-ARBA"/>
</dbReference>
<dbReference type="PANTHER" id="PTHR43081:SF19">
    <property type="entry name" value="PH-SENSITIVE ADENYLATE CYCLASE RV1264"/>
    <property type="match status" value="1"/>
</dbReference>
<dbReference type="Pfam" id="PF00211">
    <property type="entry name" value="Guanylate_cyc"/>
    <property type="match status" value="1"/>
</dbReference>
<dbReference type="InterPro" id="IPR019734">
    <property type="entry name" value="TPR_rpt"/>
</dbReference>
<protein>
    <recommendedName>
        <fullName evidence="2">Guanylate cyclase domain-containing protein</fullName>
    </recommendedName>
</protein>
<feature type="domain" description="Guanylate cyclase" evidence="2">
    <location>
        <begin position="14"/>
        <end position="128"/>
    </location>
</feature>
<evidence type="ECO:0000256" key="1">
    <source>
        <dbReference type="PROSITE-ProRule" id="PRU00339"/>
    </source>
</evidence>
<keyword evidence="1" id="KW-0802">TPR repeat</keyword>
<dbReference type="SUPFAM" id="SSF48452">
    <property type="entry name" value="TPR-like"/>
    <property type="match status" value="1"/>
</dbReference>
<dbReference type="InterPro" id="IPR050697">
    <property type="entry name" value="Adenylyl/Guanylyl_Cyclase_3/4"/>
</dbReference>
<reference evidence="3" key="1">
    <citation type="submission" date="2016-07" db="EMBL/GenBank/DDBJ databases">
        <title>Microvirga ossetica sp. nov. a new species of rhizobia isolated from root nodules of the legume species Vicia alpestris Steven originated from North Ossetia region in the Caucasus.</title>
        <authorList>
            <person name="Safronova V.I."/>
            <person name="Kuznetsova I.G."/>
            <person name="Sazanova A.L."/>
            <person name="Belimov A."/>
            <person name="Andronov E."/>
            <person name="Osledkin Y.S."/>
            <person name="Onishchuk O.P."/>
            <person name="Kurchak O.N."/>
            <person name="Shaposhnikov A.I."/>
            <person name="Willems A."/>
            <person name="Tikhonovich I.A."/>
        </authorList>
    </citation>
    <scope>NUCLEOTIDE SEQUENCE [LARGE SCALE GENOMIC DNA]</scope>
    <source>
        <strain evidence="3">V5/3M</strain>
    </source>
</reference>
<dbReference type="RefSeq" id="WP_099508337.1">
    <property type="nucleotide sequence ID" value="NZ_CP016616.1"/>
</dbReference>
<dbReference type="KEGG" id="moc:BB934_03130"/>
<dbReference type="CDD" id="cd07302">
    <property type="entry name" value="CHD"/>
    <property type="match status" value="1"/>
</dbReference>
<evidence type="ECO:0000313" key="3">
    <source>
        <dbReference type="EMBL" id="ANY77341.1"/>
    </source>
</evidence>
<dbReference type="PANTHER" id="PTHR43081">
    <property type="entry name" value="ADENYLATE CYCLASE, TERMINAL-DIFFERENTIATION SPECIFIC-RELATED"/>
    <property type="match status" value="1"/>
</dbReference>
<dbReference type="GO" id="GO:0006171">
    <property type="term" value="P:cAMP biosynthetic process"/>
    <property type="evidence" value="ECO:0007669"/>
    <property type="project" value="TreeGrafter"/>
</dbReference>
<sequence length="588" mass="65477">MDRQEHRVERRLAAIFAADVAGYSRLMSHNEVETLRTLTAHREVMDRLIAEHRGRIANTAGDSVLAEFPSAVDAVQCAIAVQEALASANQDDAERERLQFRIGIHVGDVMIRGGDLLGDGVNIAARLEGIADPGGICISEATYGYVRKVVPLMFSDLGPQKVKNIEEPIGAYALSEPSPHPVQIDPTKFLPLPSKPSIAVLPFTNMSGDPEQEYLADGMVEEITAALSRIRSLFVIARNSGLSYKGTKKDVRQIAQELGVRYVLVGSIRKSGSRVRVTAELVDGSDGGHIWADRYDSQVEDIFDLQDRLTEAIIGAILPNIRATEIERARRKRPDSLDAYDCVMKAMPTVWSNDPETAKQALELLERAMALDPDYALAKSMASWCHAQQAMYLRSSDPQRDRERALALAEEAARLDSNDPLVLTTLSAAYTLVGRLDRASTLIEKALQLDPNSAWAWQRSGWIHVYRDQPELALDHFKHGLRISPFDPINFNSYIGMGMAHFAAVRYNDAIEWLKKGLQERPSAVWAYRLLTPAYAHAGRMEDARQSATLLLHSYPEFTISRHFQNIISHNEHMNRIIEGLRKAGVPE</sequence>
<gene>
    <name evidence="3" type="ORF">BB934_03130</name>
</gene>
<dbReference type="Gene3D" id="3.30.70.1230">
    <property type="entry name" value="Nucleotide cyclase"/>
    <property type="match status" value="1"/>
</dbReference>
<dbReference type="GO" id="GO:0035556">
    <property type="term" value="P:intracellular signal transduction"/>
    <property type="evidence" value="ECO:0007669"/>
    <property type="project" value="InterPro"/>
</dbReference>
<organism evidence="3">
    <name type="scientific">Microvirga ossetica</name>
    <dbReference type="NCBI Taxonomy" id="1882682"/>
    <lineage>
        <taxon>Bacteria</taxon>
        <taxon>Pseudomonadati</taxon>
        <taxon>Pseudomonadota</taxon>
        <taxon>Alphaproteobacteria</taxon>
        <taxon>Hyphomicrobiales</taxon>
        <taxon>Methylobacteriaceae</taxon>
        <taxon>Microvirga</taxon>
    </lineage>
</organism>
<feature type="repeat" description="TPR" evidence="1">
    <location>
        <begin position="491"/>
        <end position="524"/>
    </location>
</feature>
<dbReference type="AlphaFoldDB" id="A0A1B2EBK3"/>
<dbReference type="OrthoDB" id="9807521at2"/>
<name>A0A1B2EBK3_9HYPH</name>
<dbReference type="InterPro" id="IPR029787">
    <property type="entry name" value="Nucleotide_cyclase"/>
</dbReference>
<dbReference type="EMBL" id="CP016616">
    <property type="protein sequence ID" value="ANY77341.1"/>
    <property type="molecule type" value="Genomic_DNA"/>
</dbReference>
<dbReference type="Gene3D" id="3.40.50.10070">
    <property type="entry name" value="TolB, N-terminal domain"/>
    <property type="match status" value="1"/>
</dbReference>
<dbReference type="SMART" id="SM00028">
    <property type="entry name" value="TPR"/>
    <property type="match status" value="3"/>
</dbReference>
<dbReference type="PROSITE" id="PS50005">
    <property type="entry name" value="TPR"/>
    <property type="match status" value="2"/>
</dbReference>